<accession>A0ABN9E2G6</accession>
<sequence>MSCQSAPADNWLVRFANFPSCYSSNGVQNPLLLRMYGKL</sequence>
<dbReference type="Proteomes" id="UP001162483">
    <property type="component" value="Unassembled WGS sequence"/>
</dbReference>
<dbReference type="EMBL" id="CATNWA010015050">
    <property type="protein sequence ID" value="CAI9578952.1"/>
    <property type="molecule type" value="Genomic_DNA"/>
</dbReference>
<organism evidence="1 2">
    <name type="scientific">Staurois parvus</name>
    <dbReference type="NCBI Taxonomy" id="386267"/>
    <lineage>
        <taxon>Eukaryota</taxon>
        <taxon>Metazoa</taxon>
        <taxon>Chordata</taxon>
        <taxon>Craniata</taxon>
        <taxon>Vertebrata</taxon>
        <taxon>Euteleostomi</taxon>
        <taxon>Amphibia</taxon>
        <taxon>Batrachia</taxon>
        <taxon>Anura</taxon>
        <taxon>Neobatrachia</taxon>
        <taxon>Ranoidea</taxon>
        <taxon>Ranidae</taxon>
        <taxon>Staurois</taxon>
    </lineage>
</organism>
<protein>
    <submittedName>
        <fullName evidence="1">Uncharacterized protein</fullName>
    </submittedName>
</protein>
<feature type="non-terminal residue" evidence="1">
    <location>
        <position position="39"/>
    </location>
</feature>
<evidence type="ECO:0000313" key="2">
    <source>
        <dbReference type="Proteomes" id="UP001162483"/>
    </source>
</evidence>
<reference evidence="1" key="1">
    <citation type="submission" date="2023-05" db="EMBL/GenBank/DDBJ databases">
        <authorList>
            <person name="Stuckert A."/>
        </authorList>
    </citation>
    <scope>NUCLEOTIDE SEQUENCE</scope>
</reference>
<evidence type="ECO:0000313" key="1">
    <source>
        <dbReference type="EMBL" id="CAI9578952.1"/>
    </source>
</evidence>
<name>A0ABN9E2G6_9NEOB</name>
<comment type="caution">
    <text evidence="1">The sequence shown here is derived from an EMBL/GenBank/DDBJ whole genome shotgun (WGS) entry which is preliminary data.</text>
</comment>
<keyword evidence="2" id="KW-1185">Reference proteome</keyword>
<gene>
    <name evidence="1" type="ORF">SPARVUS_LOCUS9000300</name>
</gene>
<proteinExistence type="predicted"/>